<gene>
    <name evidence="5" type="ORF">EIL87_12765</name>
</gene>
<keyword evidence="3" id="KW-0456">Lyase</keyword>
<evidence type="ECO:0000259" key="4">
    <source>
        <dbReference type="Pfam" id="PF03328"/>
    </source>
</evidence>
<protein>
    <submittedName>
        <fullName evidence="5">Aldolase</fullName>
    </submittedName>
</protein>
<dbReference type="PANTHER" id="PTHR30502">
    <property type="entry name" value="2-KETO-3-DEOXY-L-RHAMNONATE ALDOLASE"/>
    <property type="match status" value="1"/>
</dbReference>
<proteinExistence type="inferred from homology"/>
<comment type="caution">
    <text evidence="5">The sequence shown here is derived from an EMBL/GenBank/DDBJ whole genome shotgun (WGS) entry which is preliminary data.</text>
</comment>
<dbReference type="InterPro" id="IPR050251">
    <property type="entry name" value="HpcH-HpaI_aldolase"/>
</dbReference>
<name>A0A3R8Q1R1_9PSEU</name>
<reference evidence="5 6" key="1">
    <citation type="submission" date="2018-11" db="EMBL/GenBank/DDBJ databases">
        <title>Saccharopolyspora rhizosphaerae sp. nov., an actinomycete isolated from rhizosphere soil in Thailand.</title>
        <authorList>
            <person name="Intra B."/>
            <person name="Euanorasetr J."/>
            <person name="Take A."/>
            <person name="Inahashi Y."/>
            <person name="Mori M."/>
            <person name="Panbangred W."/>
            <person name="Matsumoto A."/>
        </authorList>
    </citation>
    <scope>NUCLEOTIDE SEQUENCE [LARGE SCALE GENOMIC DNA]</scope>
    <source>
        <strain evidence="5 6">H219</strain>
    </source>
</reference>
<dbReference type="EMBL" id="RSAA01000011">
    <property type="protein sequence ID" value="RRO16686.1"/>
    <property type="molecule type" value="Genomic_DNA"/>
</dbReference>
<comment type="similarity">
    <text evidence="1">Belongs to the HpcH/HpaI aldolase family.</text>
</comment>
<dbReference type="OrthoDB" id="3353438at2"/>
<keyword evidence="2" id="KW-0479">Metal-binding</keyword>
<dbReference type="InterPro" id="IPR015813">
    <property type="entry name" value="Pyrv/PenolPyrv_kinase-like_dom"/>
</dbReference>
<dbReference type="AlphaFoldDB" id="A0A3R8Q1R1"/>
<sequence>MSAAEFARKLRARDKLVGYWIALDAPAATERIARVGYDYLVVDVQHGLIGYSGMLNAMLAIDAAGAAEGLVRVGVNEPSEIGHALDAGAAGIIVPLVNTGEDAAAAVEATRYPPRGRRSYGPMRSSLRVGPRPAEADESTVVIAMIETPEGLANVREICATDGLDGVYVGPADLCLAVGGAYPGDPEVAEEFEAAVATIQQAAAEAGIAAGFHVSDGEGAVPRLAQGYTFASVSCDLLHLEAAAAGHLTAATSELSR</sequence>
<dbReference type="InterPro" id="IPR040442">
    <property type="entry name" value="Pyrv_kinase-like_dom_sf"/>
</dbReference>
<keyword evidence="6" id="KW-1185">Reference proteome</keyword>
<dbReference type="GO" id="GO:0005737">
    <property type="term" value="C:cytoplasm"/>
    <property type="evidence" value="ECO:0007669"/>
    <property type="project" value="TreeGrafter"/>
</dbReference>
<dbReference type="RefSeq" id="WP_125090575.1">
    <property type="nucleotide sequence ID" value="NZ_RSAA01000011.1"/>
</dbReference>
<evidence type="ECO:0000256" key="1">
    <source>
        <dbReference type="ARBA" id="ARBA00005568"/>
    </source>
</evidence>
<evidence type="ECO:0000256" key="2">
    <source>
        <dbReference type="ARBA" id="ARBA00022723"/>
    </source>
</evidence>
<evidence type="ECO:0000313" key="5">
    <source>
        <dbReference type="EMBL" id="RRO16686.1"/>
    </source>
</evidence>
<accession>A0A3R8Q1R1</accession>
<dbReference type="Pfam" id="PF03328">
    <property type="entry name" value="HpcH_HpaI"/>
    <property type="match status" value="1"/>
</dbReference>
<dbReference type="Proteomes" id="UP000274515">
    <property type="component" value="Unassembled WGS sequence"/>
</dbReference>
<organism evidence="5 6">
    <name type="scientific">Saccharopolyspora rhizosphaerae</name>
    <dbReference type="NCBI Taxonomy" id="2492662"/>
    <lineage>
        <taxon>Bacteria</taxon>
        <taxon>Bacillati</taxon>
        <taxon>Actinomycetota</taxon>
        <taxon>Actinomycetes</taxon>
        <taxon>Pseudonocardiales</taxon>
        <taxon>Pseudonocardiaceae</taxon>
        <taxon>Saccharopolyspora</taxon>
    </lineage>
</organism>
<dbReference type="Gene3D" id="3.20.20.60">
    <property type="entry name" value="Phosphoenolpyruvate-binding domains"/>
    <property type="match status" value="1"/>
</dbReference>
<dbReference type="GO" id="GO:0016832">
    <property type="term" value="F:aldehyde-lyase activity"/>
    <property type="evidence" value="ECO:0007669"/>
    <property type="project" value="TreeGrafter"/>
</dbReference>
<evidence type="ECO:0000313" key="6">
    <source>
        <dbReference type="Proteomes" id="UP000274515"/>
    </source>
</evidence>
<dbReference type="SUPFAM" id="SSF51621">
    <property type="entry name" value="Phosphoenolpyruvate/pyruvate domain"/>
    <property type="match status" value="1"/>
</dbReference>
<dbReference type="InterPro" id="IPR005000">
    <property type="entry name" value="Aldolase/citrate-lyase_domain"/>
</dbReference>
<dbReference type="PANTHER" id="PTHR30502:SF0">
    <property type="entry name" value="PHOSPHOENOLPYRUVATE CARBOXYLASE FAMILY PROTEIN"/>
    <property type="match status" value="1"/>
</dbReference>
<evidence type="ECO:0000256" key="3">
    <source>
        <dbReference type="ARBA" id="ARBA00023239"/>
    </source>
</evidence>
<feature type="domain" description="HpcH/HpaI aldolase/citrate lyase" evidence="4">
    <location>
        <begin position="18"/>
        <end position="240"/>
    </location>
</feature>
<dbReference type="GO" id="GO:0046872">
    <property type="term" value="F:metal ion binding"/>
    <property type="evidence" value="ECO:0007669"/>
    <property type="project" value="UniProtKB-KW"/>
</dbReference>